<dbReference type="Gene3D" id="1.10.10.60">
    <property type="entry name" value="Homeodomain-like"/>
    <property type="match status" value="1"/>
</dbReference>
<evidence type="ECO:0000256" key="4">
    <source>
        <dbReference type="ARBA" id="ARBA00023163"/>
    </source>
</evidence>
<evidence type="ECO:0000313" key="6">
    <source>
        <dbReference type="EMBL" id="GGH65907.1"/>
    </source>
</evidence>
<dbReference type="InterPro" id="IPR007324">
    <property type="entry name" value="Sugar-bd_dom_put"/>
</dbReference>
<proteinExistence type="inferred from homology"/>
<evidence type="ECO:0000259" key="5">
    <source>
        <dbReference type="PROSITE" id="PS50943"/>
    </source>
</evidence>
<comment type="caution">
    <text evidence="6">The sequence shown here is derived from an EMBL/GenBank/DDBJ whole genome shotgun (WGS) entry which is preliminary data.</text>
</comment>
<dbReference type="PANTHER" id="PTHR34294">
    <property type="entry name" value="TRANSCRIPTIONAL REGULATOR-RELATED"/>
    <property type="match status" value="1"/>
</dbReference>
<dbReference type="EMBL" id="BMDC01000004">
    <property type="protein sequence ID" value="GGH65907.1"/>
    <property type="molecule type" value="Genomic_DNA"/>
</dbReference>
<evidence type="ECO:0000313" key="7">
    <source>
        <dbReference type="Proteomes" id="UP000600171"/>
    </source>
</evidence>
<dbReference type="AlphaFoldDB" id="A0A917MVC0"/>
<dbReference type="Pfam" id="PF04198">
    <property type="entry name" value="Sugar-bind"/>
    <property type="match status" value="1"/>
</dbReference>
<gene>
    <name evidence="6" type="primary">deoR</name>
    <name evidence="6" type="ORF">GCM10007359_19610</name>
</gene>
<dbReference type="PROSITE" id="PS50943">
    <property type="entry name" value="HTH_CROC1"/>
    <property type="match status" value="1"/>
</dbReference>
<keyword evidence="3" id="KW-0238">DNA-binding</keyword>
<reference evidence="6 7" key="1">
    <citation type="journal article" date="2014" name="Int. J. Syst. Evol. Microbiol.">
        <title>Complete genome sequence of Corynebacterium casei LMG S-19264T (=DSM 44701T), isolated from a smear-ripened cheese.</title>
        <authorList>
            <consortium name="US DOE Joint Genome Institute (JGI-PGF)"/>
            <person name="Walter F."/>
            <person name="Albersmeier A."/>
            <person name="Kalinowski J."/>
            <person name="Ruckert C."/>
        </authorList>
    </citation>
    <scope>NUCLEOTIDE SEQUENCE [LARGE SCALE GENOMIC DNA]</scope>
    <source>
        <strain evidence="6 7">CCM 8669</strain>
    </source>
</reference>
<dbReference type="Proteomes" id="UP000600171">
    <property type="component" value="Unassembled WGS sequence"/>
</dbReference>
<dbReference type="InterPro" id="IPR051054">
    <property type="entry name" value="SorC_transcr_regulators"/>
</dbReference>
<keyword evidence="4" id="KW-0804">Transcription</keyword>
<accession>A0A917MVC0</accession>
<dbReference type="PANTHER" id="PTHR34294:SF1">
    <property type="entry name" value="TRANSCRIPTIONAL REGULATOR LSRR"/>
    <property type="match status" value="1"/>
</dbReference>
<evidence type="ECO:0000256" key="1">
    <source>
        <dbReference type="ARBA" id="ARBA00010466"/>
    </source>
</evidence>
<feature type="domain" description="HTH cro/C1-type" evidence="5">
    <location>
        <begin position="18"/>
        <end position="46"/>
    </location>
</feature>
<protein>
    <submittedName>
        <fullName evidence="6">Deoxyribonucleoside regulator</fullName>
    </submittedName>
</protein>
<dbReference type="SUPFAM" id="SSF46785">
    <property type="entry name" value="Winged helix' DNA-binding domain"/>
    <property type="match status" value="1"/>
</dbReference>
<organism evidence="6 7">
    <name type="scientific">Rothia aerolata</name>
    <dbReference type="NCBI Taxonomy" id="1812262"/>
    <lineage>
        <taxon>Bacteria</taxon>
        <taxon>Bacillati</taxon>
        <taxon>Actinomycetota</taxon>
        <taxon>Actinomycetes</taxon>
        <taxon>Micrococcales</taxon>
        <taxon>Micrococcaceae</taxon>
        <taxon>Rothia</taxon>
    </lineage>
</organism>
<dbReference type="SUPFAM" id="SSF100950">
    <property type="entry name" value="NagB/RpiA/CoA transferase-like"/>
    <property type="match status" value="1"/>
</dbReference>
<comment type="similarity">
    <text evidence="1">Belongs to the SorC transcriptional regulatory family.</text>
</comment>
<dbReference type="InterPro" id="IPR036390">
    <property type="entry name" value="WH_DNA-bd_sf"/>
</dbReference>
<sequence>MKRDRYGLTRRDISALEVAKLYHERGLSQQQVATLLHIARPTVSKLLTHAKESGFIQVSVADPREHDQLLTERIKQKYKLAEVRLVSVAGRGPMDLRHALGRSAAQLLEELVREGDVIGLSWSATIAEVVQALTPQKIAGMRVVQLRGDVPHSSKSHHIEKTYRQLAESSGASVFRLNAPAIFCSFEEKRAKAHERQVGEVLAMGASSRIAVYSVGSTDSGSVLFDSELMTEREKAQLRKSAVGDICSRYLNEKGQVCNPELNNRTLGISLPDLRHKEQKILVAGGEEKLRAIHVAARYGYANRLVTDIATAHRLLQL</sequence>
<keyword evidence="7" id="KW-1185">Reference proteome</keyword>
<dbReference type="GO" id="GO:0030246">
    <property type="term" value="F:carbohydrate binding"/>
    <property type="evidence" value="ECO:0007669"/>
    <property type="project" value="InterPro"/>
</dbReference>
<evidence type="ECO:0000256" key="2">
    <source>
        <dbReference type="ARBA" id="ARBA00023015"/>
    </source>
</evidence>
<dbReference type="RefSeq" id="WP_188360200.1">
    <property type="nucleotide sequence ID" value="NZ_BMDC01000004.1"/>
</dbReference>
<keyword evidence="2" id="KW-0805">Transcription regulation</keyword>
<name>A0A917MVC0_9MICC</name>
<dbReference type="InterPro" id="IPR001387">
    <property type="entry name" value="Cro/C1-type_HTH"/>
</dbReference>
<dbReference type="GO" id="GO:0003677">
    <property type="term" value="F:DNA binding"/>
    <property type="evidence" value="ECO:0007669"/>
    <property type="project" value="UniProtKB-KW"/>
</dbReference>
<dbReference type="InterPro" id="IPR037171">
    <property type="entry name" value="NagB/RpiA_transferase-like"/>
</dbReference>
<dbReference type="Gene3D" id="3.40.50.1360">
    <property type="match status" value="1"/>
</dbReference>
<evidence type="ECO:0000256" key="3">
    <source>
        <dbReference type="ARBA" id="ARBA00023125"/>
    </source>
</evidence>